<proteinExistence type="predicted"/>
<reference evidence="3 4" key="1">
    <citation type="submission" date="2020-07" db="EMBL/GenBank/DDBJ databases">
        <title>A new beta-1,3-glucan-decomposing anaerobic bacterium isolated from anoxic soil subjected to biological soil disinfestation.</title>
        <authorList>
            <person name="Ueki A."/>
            <person name="Tonouchi A."/>
        </authorList>
    </citation>
    <scope>NUCLEOTIDE SEQUENCE [LARGE SCALE GENOMIC DNA]</scope>
    <source>
        <strain evidence="3 4">TW1</strain>
    </source>
</reference>
<dbReference type="InterPro" id="IPR029058">
    <property type="entry name" value="AB_hydrolase_fold"/>
</dbReference>
<dbReference type="InterPro" id="IPR050300">
    <property type="entry name" value="GDXG_lipolytic_enzyme"/>
</dbReference>
<gene>
    <name evidence="3" type="ORF">bsdtw1_00733</name>
</gene>
<sequence>MFSEKYSLWKKDQYSYPVMGSFIPNMVSYIHDEDNKVRPAVIVVPGGGYAMVSPTEGEIVALEFYNKGYNTFVVTYTTNLLMTEPLRLQPLRDLSKAVMVVRKKHEEFHVALDKIAICGFSAGGHLCGSLAVHHGIKELLIDGEYEGISNCPNAVILSYPVISTGEQAHRESFIALLGKDATKEELEFMSLDKQVKKDTPPVFLWHTATDELVPVENNYLFAEACKAQKVNFEQHIFGNGRHGLSLANKDWATNNFGGQYTLEQFLDTLEFLVNNKVELPPPFNMAGQLPEGVNIRDAILQGMSEFAPESQPDEGIAVWPILAHNWLKKVLNID</sequence>
<evidence type="ECO:0000313" key="3">
    <source>
        <dbReference type="EMBL" id="GFP74678.1"/>
    </source>
</evidence>
<dbReference type="PANTHER" id="PTHR48081">
    <property type="entry name" value="AB HYDROLASE SUPERFAMILY PROTEIN C4A8.06C"/>
    <property type="match status" value="1"/>
</dbReference>
<feature type="domain" description="BD-FAE-like" evidence="2">
    <location>
        <begin position="29"/>
        <end position="223"/>
    </location>
</feature>
<dbReference type="EMBL" id="BLZR01000001">
    <property type="protein sequence ID" value="GFP74678.1"/>
    <property type="molecule type" value="Genomic_DNA"/>
</dbReference>
<evidence type="ECO:0000256" key="1">
    <source>
        <dbReference type="ARBA" id="ARBA00022801"/>
    </source>
</evidence>
<dbReference type="GO" id="GO:0016787">
    <property type="term" value="F:hydrolase activity"/>
    <property type="evidence" value="ECO:0007669"/>
    <property type="project" value="UniProtKB-KW"/>
</dbReference>
<accession>A0A6V8SHS4</accession>
<organism evidence="3 4">
    <name type="scientific">Clostridium fungisolvens</name>
    <dbReference type="NCBI Taxonomy" id="1604897"/>
    <lineage>
        <taxon>Bacteria</taxon>
        <taxon>Bacillati</taxon>
        <taxon>Bacillota</taxon>
        <taxon>Clostridia</taxon>
        <taxon>Eubacteriales</taxon>
        <taxon>Clostridiaceae</taxon>
        <taxon>Clostridium</taxon>
    </lineage>
</organism>
<evidence type="ECO:0000259" key="2">
    <source>
        <dbReference type="Pfam" id="PF20434"/>
    </source>
</evidence>
<dbReference type="SUPFAM" id="SSF53474">
    <property type="entry name" value="alpha/beta-Hydrolases"/>
    <property type="match status" value="1"/>
</dbReference>
<dbReference type="Proteomes" id="UP000580568">
    <property type="component" value="Unassembled WGS sequence"/>
</dbReference>
<name>A0A6V8SHS4_9CLOT</name>
<keyword evidence="4" id="KW-1185">Reference proteome</keyword>
<dbReference type="RefSeq" id="WP_183276227.1">
    <property type="nucleotide sequence ID" value="NZ_BLZR01000001.1"/>
</dbReference>
<evidence type="ECO:0000313" key="4">
    <source>
        <dbReference type="Proteomes" id="UP000580568"/>
    </source>
</evidence>
<dbReference type="PANTHER" id="PTHR48081:SF6">
    <property type="entry name" value="PEPTIDASE S9 PROLYL OLIGOPEPTIDASE CATALYTIC DOMAIN-CONTAINING PROTEIN"/>
    <property type="match status" value="1"/>
</dbReference>
<dbReference type="AlphaFoldDB" id="A0A6V8SHS4"/>
<comment type="caution">
    <text evidence="3">The sequence shown here is derived from an EMBL/GenBank/DDBJ whole genome shotgun (WGS) entry which is preliminary data.</text>
</comment>
<dbReference type="Pfam" id="PF20434">
    <property type="entry name" value="BD-FAE"/>
    <property type="match status" value="1"/>
</dbReference>
<dbReference type="Gene3D" id="3.40.50.1820">
    <property type="entry name" value="alpha/beta hydrolase"/>
    <property type="match status" value="1"/>
</dbReference>
<dbReference type="InterPro" id="IPR049492">
    <property type="entry name" value="BD-FAE-like_dom"/>
</dbReference>
<keyword evidence="1" id="KW-0378">Hydrolase</keyword>
<protein>
    <recommendedName>
        <fullName evidence="2">BD-FAE-like domain-containing protein</fullName>
    </recommendedName>
</protein>